<keyword evidence="1" id="KW-0808">Transferase</keyword>
<sequence>MKYKLRKKSLITHKNTLEKLISLKKFPVFIGCTDQKKEEDIFANMEFDICKKSGFIQLKKLLPIDLVYSGYHSEALGEIWKTHHEKFAEFISKFKPINILEVGGSNAVLAEQVKATNPKINWSIIEPNPTHKSTKEITVIKGYFNKSFSFDKPIDTIVHSHVLEYLYNPVEMIKHMHSFLEIGWAKFIFSAPIFFRNIFFILV</sequence>
<dbReference type="AlphaFoldDB" id="A0A2M7VI62"/>
<gene>
    <name evidence="1" type="ORF">COX74_02275</name>
</gene>
<name>A0A2M7VI62_9BACT</name>
<dbReference type="SUPFAM" id="SSF53335">
    <property type="entry name" value="S-adenosyl-L-methionine-dependent methyltransferases"/>
    <property type="match status" value="1"/>
</dbReference>
<accession>A0A2M7VI62</accession>
<evidence type="ECO:0000313" key="1">
    <source>
        <dbReference type="EMBL" id="PJA01528.1"/>
    </source>
</evidence>
<reference evidence="2" key="1">
    <citation type="submission" date="2017-09" db="EMBL/GenBank/DDBJ databases">
        <title>Depth-based differentiation of microbial function through sediment-hosted aquifers and enrichment of novel symbionts in the deep terrestrial subsurface.</title>
        <authorList>
            <person name="Probst A.J."/>
            <person name="Ladd B."/>
            <person name="Jarett J.K."/>
            <person name="Geller-Mcgrath D.E."/>
            <person name="Sieber C.M.K."/>
            <person name="Emerson J.B."/>
            <person name="Anantharaman K."/>
            <person name="Thomas B.C."/>
            <person name="Malmstrom R."/>
            <person name="Stieglmeier M."/>
            <person name="Klingl A."/>
            <person name="Woyke T."/>
            <person name="Ryan C.M."/>
            <person name="Banfield J.F."/>
        </authorList>
    </citation>
    <scope>NUCLEOTIDE SEQUENCE [LARGE SCALE GENOMIC DNA]</scope>
</reference>
<dbReference type="Proteomes" id="UP000229364">
    <property type="component" value="Unassembled WGS sequence"/>
</dbReference>
<dbReference type="Gene3D" id="3.40.50.150">
    <property type="entry name" value="Vaccinia Virus protein VP39"/>
    <property type="match status" value="1"/>
</dbReference>
<dbReference type="EMBL" id="PFPR01000055">
    <property type="protein sequence ID" value="PJA01528.1"/>
    <property type="molecule type" value="Genomic_DNA"/>
</dbReference>
<protein>
    <submittedName>
        <fullName evidence="1">Methyltransferase</fullName>
    </submittedName>
</protein>
<dbReference type="InterPro" id="IPR029063">
    <property type="entry name" value="SAM-dependent_MTases_sf"/>
</dbReference>
<dbReference type="GO" id="GO:0032259">
    <property type="term" value="P:methylation"/>
    <property type="evidence" value="ECO:0007669"/>
    <property type="project" value="UniProtKB-KW"/>
</dbReference>
<keyword evidence="1" id="KW-0489">Methyltransferase</keyword>
<comment type="caution">
    <text evidence="1">The sequence shown here is derived from an EMBL/GenBank/DDBJ whole genome shotgun (WGS) entry which is preliminary data.</text>
</comment>
<dbReference type="GO" id="GO:0008168">
    <property type="term" value="F:methyltransferase activity"/>
    <property type="evidence" value="ECO:0007669"/>
    <property type="project" value="UniProtKB-KW"/>
</dbReference>
<evidence type="ECO:0000313" key="2">
    <source>
        <dbReference type="Proteomes" id="UP000229364"/>
    </source>
</evidence>
<organism evidence="1 2">
    <name type="scientific">bacterium (Candidatus Gribaldobacteria) CG_4_10_14_0_2_um_filter_41_16</name>
    <dbReference type="NCBI Taxonomy" id="2014265"/>
    <lineage>
        <taxon>Bacteria</taxon>
        <taxon>Candidatus Gribaldobacteria</taxon>
    </lineage>
</organism>
<proteinExistence type="predicted"/>